<evidence type="ECO:0000313" key="1">
    <source>
        <dbReference type="EMBL" id="MYM77591.1"/>
    </source>
</evidence>
<accession>A0A0J8T9I4</accession>
<dbReference type="Proteomes" id="UP000194699">
    <property type="component" value="Unassembled WGS sequence"/>
</dbReference>
<dbReference type="EMBL" id="NGEL01000175">
    <property type="protein sequence ID" value="OTM80880.1"/>
    <property type="molecule type" value="Genomic_DNA"/>
</dbReference>
<name>A0A0J8T9I4_ACIBA</name>
<dbReference type="Proteomes" id="UP000480763">
    <property type="component" value="Unassembled WGS sequence"/>
</dbReference>
<reference evidence="1 4" key="1">
    <citation type="journal article" date="2017" name="Ann. Clin. Microbiol. Antimicrob.">
        <title>New eight genes identified at the clinical multidrug-resistant Acinetobacter baumannii DMS06669 strain in a Vietnam hospital.</title>
        <authorList>
            <person name="Si-Tuan N."/>
            <person name="Ngoc H.M."/>
            <person name="Hang P.T.T."/>
            <person name="Nguyen C."/>
            <person name="Van P.H."/>
            <person name="Huong N.T."/>
        </authorList>
    </citation>
    <scope>NUCLEOTIDE SEQUENCE [LARGE SCALE GENOMIC DNA]</scope>
    <source>
        <strain evidence="1 4">DMS06669</strain>
    </source>
</reference>
<evidence type="ECO:0000313" key="3">
    <source>
        <dbReference type="Proteomes" id="UP000194699"/>
    </source>
</evidence>
<protein>
    <submittedName>
        <fullName evidence="1">Uncharacterized protein</fullName>
    </submittedName>
</protein>
<proteinExistence type="predicted"/>
<gene>
    <name evidence="2" type="ORF">B9X95_17845</name>
    <name evidence="1" type="ORF">GSE42_06570</name>
</gene>
<comment type="caution">
    <text evidence="1">The sequence shown here is derived from an EMBL/GenBank/DDBJ whole genome shotgun (WGS) entry which is preliminary data.</text>
</comment>
<sequence>MNKPLETFDIDAAKARYEKLRGRYNRSGLSNTDYNELLQLEKALDQAKKFNAEGAKNGQ</sequence>
<reference evidence="1" key="3">
    <citation type="submission" date="2019-12" db="EMBL/GenBank/DDBJ databases">
        <authorList>
            <person name="Nguyen S.-T."/>
        </authorList>
    </citation>
    <scope>NUCLEOTIDE SEQUENCE</scope>
    <source>
        <strain evidence="1">DMS06669</strain>
    </source>
</reference>
<organism evidence="1 4">
    <name type="scientific">Acinetobacter baumannii</name>
    <dbReference type="NCBI Taxonomy" id="470"/>
    <lineage>
        <taxon>Bacteria</taxon>
        <taxon>Pseudomonadati</taxon>
        <taxon>Pseudomonadota</taxon>
        <taxon>Gammaproteobacteria</taxon>
        <taxon>Moraxellales</taxon>
        <taxon>Moraxellaceae</taxon>
        <taxon>Acinetobacter</taxon>
        <taxon>Acinetobacter calcoaceticus/baumannii complex</taxon>
    </lineage>
</organism>
<reference evidence="2 3" key="2">
    <citation type="submission" date="2017-05" db="EMBL/GenBank/DDBJ databases">
        <authorList>
            <person name="Song R."/>
            <person name="Chenine A.L."/>
            <person name="Ruprecht R.M."/>
        </authorList>
    </citation>
    <scope>NUCLEOTIDE SEQUENCE [LARGE SCALE GENOMIC DNA]</scope>
    <source>
        <strain evidence="2 3">PR350</strain>
    </source>
</reference>
<evidence type="ECO:0000313" key="2">
    <source>
        <dbReference type="EMBL" id="OTM80880.1"/>
    </source>
</evidence>
<dbReference type="EMBL" id="WWCH01000001">
    <property type="protein sequence ID" value="MYM77591.1"/>
    <property type="molecule type" value="Genomic_DNA"/>
</dbReference>
<evidence type="ECO:0000313" key="4">
    <source>
        <dbReference type="Proteomes" id="UP000480763"/>
    </source>
</evidence>
<dbReference type="AlphaFoldDB" id="A0A0J8T9I4"/>
<dbReference type="RefSeq" id="WP_001039748.1">
    <property type="nucleotide sequence ID" value="NZ_AP031582.1"/>
</dbReference>